<reference evidence="2" key="1">
    <citation type="submission" date="2018-02" db="EMBL/GenBank/DDBJ databases">
        <authorList>
            <person name="O'Hara-Hanley K."/>
            <person name="Soby S."/>
        </authorList>
    </citation>
    <scope>NUCLEOTIDE SEQUENCE [LARGE SCALE GENOMIC DNA]</scope>
    <source>
        <strain evidence="2">MWU14-2602</strain>
    </source>
</reference>
<dbReference type="InterPro" id="IPR016035">
    <property type="entry name" value="Acyl_Trfase/lysoPLipase"/>
</dbReference>
<gene>
    <name evidence="1" type="ORF">C2I19_19735</name>
</gene>
<name>A0A2S5DB23_9NEIS</name>
<dbReference type="AlphaFoldDB" id="A0A2S5DB23"/>
<dbReference type="SUPFAM" id="SSF52151">
    <property type="entry name" value="FabD/lysophospholipase-like"/>
    <property type="match status" value="1"/>
</dbReference>
<proteinExistence type="predicted"/>
<dbReference type="OrthoDB" id="8586159at2"/>
<evidence type="ECO:0000313" key="1">
    <source>
        <dbReference type="EMBL" id="POZ60286.1"/>
    </source>
</evidence>
<sequence>MTAIHIRQPVLIVKAGRRARQLLQDGLRPEQVSMLPGAAGGPKAVGLTGLDQAVFRWLEGAPRERDLVGASIGGWRFACAMQPDPAAALARLAERYTEEGYRPGVTTAQITAQTWQMLRDVMGETGLENILRHPRHRLSLLLVQSRGLSNREDKAALLTGLALAAALNALSRPLLRHSFSRVICHDPRSSLRFRPQDRIPTWLHALNADNLETALMGTVAIPGFLHGVQLPQAPQAVYRDGGLTDYHIDFPFAHGDEIALYPHFTDRIVPGWFDKSLPWRKPSEAHHANTVLLAPSREYLAALPGHRLPDRKDFHHYLGRDELRRRHWRAASAESQRLGDAFLEWLERPDRIAVQAL</sequence>
<keyword evidence="2" id="KW-1185">Reference proteome</keyword>
<dbReference type="RefSeq" id="WP_103904313.1">
    <property type="nucleotide sequence ID" value="NZ_PQWB01000147.1"/>
</dbReference>
<organism evidence="1 2">
    <name type="scientific">Chromobacterium alticapitis</name>
    <dbReference type="NCBI Taxonomy" id="2073169"/>
    <lineage>
        <taxon>Bacteria</taxon>
        <taxon>Pseudomonadati</taxon>
        <taxon>Pseudomonadota</taxon>
        <taxon>Betaproteobacteria</taxon>
        <taxon>Neisseriales</taxon>
        <taxon>Chromobacteriaceae</taxon>
        <taxon>Chromobacterium</taxon>
    </lineage>
</organism>
<evidence type="ECO:0000313" key="2">
    <source>
        <dbReference type="Proteomes" id="UP000237082"/>
    </source>
</evidence>
<comment type="caution">
    <text evidence="1">The sequence shown here is derived from an EMBL/GenBank/DDBJ whole genome shotgun (WGS) entry which is preliminary data.</text>
</comment>
<dbReference type="EMBL" id="PQWB01000147">
    <property type="protein sequence ID" value="POZ60286.1"/>
    <property type="molecule type" value="Genomic_DNA"/>
</dbReference>
<dbReference type="Proteomes" id="UP000237082">
    <property type="component" value="Unassembled WGS sequence"/>
</dbReference>
<protein>
    <recommendedName>
        <fullName evidence="3">Patatin-like phospholipase family protein</fullName>
    </recommendedName>
</protein>
<evidence type="ECO:0008006" key="3">
    <source>
        <dbReference type="Google" id="ProtNLM"/>
    </source>
</evidence>
<accession>A0A2S5DB23</accession>